<dbReference type="Pfam" id="PF12663">
    <property type="entry name" value="DUF3788"/>
    <property type="match status" value="1"/>
</dbReference>
<keyword evidence="2" id="KW-1185">Reference proteome</keyword>
<dbReference type="AlphaFoldDB" id="A0A174SI35"/>
<sequence length="140" mass="16592">MIDIKNYNYCPDIGEISEYIRNSLFNDFCAEIVKEYNVKYKVEFSKCSWESGWNIKFKKSGKTLCTVYPRENYFTVLVVVGVKEKEAVEELLFNLSPVIQRIYNETKEGMGQRWLMIDLEDKDEIFSDVLKLIDVRAKFR</sequence>
<accession>A0A174SI35</accession>
<organism evidence="1 2">
    <name type="scientific">Clostridium paraputrificum</name>
    <dbReference type="NCBI Taxonomy" id="29363"/>
    <lineage>
        <taxon>Bacteria</taxon>
        <taxon>Bacillati</taxon>
        <taxon>Bacillota</taxon>
        <taxon>Clostridia</taxon>
        <taxon>Eubacteriales</taxon>
        <taxon>Clostridiaceae</taxon>
        <taxon>Clostridium</taxon>
    </lineage>
</organism>
<protein>
    <recommendedName>
        <fullName evidence="3">DUF3788 domain-containing protein</fullName>
    </recommendedName>
</protein>
<dbReference type="EMBL" id="MAPZ01000020">
    <property type="protein sequence ID" value="OBY10401.1"/>
    <property type="molecule type" value="Genomic_DNA"/>
</dbReference>
<dbReference type="InterPro" id="IPR024265">
    <property type="entry name" value="DUF3788"/>
</dbReference>
<dbReference type="eggNOG" id="COG3708">
    <property type="taxonomic scope" value="Bacteria"/>
</dbReference>
<dbReference type="RefSeq" id="WP_055183696.1">
    <property type="nucleotide sequence ID" value="NZ_CZBQ01000003.1"/>
</dbReference>
<gene>
    <name evidence="1" type="ORF">CP373A1_10905</name>
</gene>
<evidence type="ECO:0008006" key="3">
    <source>
        <dbReference type="Google" id="ProtNLM"/>
    </source>
</evidence>
<evidence type="ECO:0000313" key="2">
    <source>
        <dbReference type="Proteomes" id="UP000092714"/>
    </source>
</evidence>
<name>A0A174SI35_9CLOT</name>
<evidence type="ECO:0000313" key="1">
    <source>
        <dbReference type="EMBL" id="OBY10401.1"/>
    </source>
</evidence>
<reference evidence="1 2" key="1">
    <citation type="submission" date="2016-06" db="EMBL/GenBank/DDBJ databases">
        <authorList>
            <person name="Kjaerup R.B."/>
            <person name="Dalgaard T.S."/>
            <person name="Juul-Madsen H.R."/>
        </authorList>
    </citation>
    <scope>NUCLEOTIDE SEQUENCE [LARGE SCALE GENOMIC DNA]</scope>
    <source>
        <strain evidence="1 2">373-A1</strain>
    </source>
</reference>
<proteinExistence type="predicted"/>
<comment type="caution">
    <text evidence="1">The sequence shown here is derived from an EMBL/GenBank/DDBJ whole genome shotgun (WGS) entry which is preliminary data.</text>
</comment>
<dbReference type="Proteomes" id="UP000092714">
    <property type="component" value="Unassembled WGS sequence"/>
</dbReference>
<dbReference type="OrthoDB" id="9090890at2"/>